<dbReference type="EMBL" id="JBHUDM010000002">
    <property type="protein sequence ID" value="MFD1642265.1"/>
    <property type="molecule type" value="Genomic_DNA"/>
</dbReference>
<comment type="caution">
    <text evidence="1">The sequence shown here is derived from an EMBL/GenBank/DDBJ whole genome shotgun (WGS) entry which is preliminary data.</text>
</comment>
<sequence>MRGELRSRLGMLVVLTIVGLTAAGIGISYGIPTPDATGDDAAEFVVSEQNVTFSDRNRTVTVTDDLSNVTTVEVEETESGRYRVNAERRQPLTDADREHAIEVARNNRTVSERIDEMDRVEFSVDPIYKLETTEVYRSDNITSVNTSGNVSVYRFETNESNSREGSVVVDREPSYVEDRADVGISDPTDNRETRLKYSVTVDVANGTVIDVTDWAAIRQSRPTITGTEVDGTRTNSTESIQIP</sequence>
<reference evidence="1 2" key="1">
    <citation type="journal article" date="2019" name="Int. J. Syst. Evol. Microbiol.">
        <title>The Global Catalogue of Microorganisms (GCM) 10K type strain sequencing project: providing services to taxonomists for standard genome sequencing and annotation.</title>
        <authorList>
            <consortium name="The Broad Institute Genomics Platform"/>
            <consortium name="The Broad Institute Genome Sequencing Center for Infectious Disease"/>
            <person name="Wu L."/>
            <person name="Ma J."/>
        </authorList>
    </citation>
    <scope>NUCLEOTIDE SEQUENCE [LARGE SCALE GENOMIC DNA]</scope>
    <source>
        <strain evidence="1 2">CGMCC 1.10593</strain>
    </source>
</reference>
<evidence type="ECO:0000313" key="2">
    <source>
        <dbReference type="Proteomes" id="UP001597052"/>
    </source>
</evidence>
<keyword evidence="2" id="KW-1185">Reference proteome</keyword>
<proteinExistence type="predicted"/>
<dbReference type="RefSeq" id="WP_256395364.1">
    <property type="nucleotide sequence ID" value="NZ_JANHDJ010000002.1"/>
</dbReference>
<gene>
    <name evidence="1" type="ORF">ACFSBW_10320</name>
</gene>
<dbReference type="AlphaFoldDB" id="A0ABD6D8Y4"/>
<organism evidence="1 2">
    <name type="scientific">Halohasta litorea</name>
    <dbReference type="NCBI Taxonomy" id="869891"/>
    <lineage>
        <taxon>Archaea</taxon>
        <taxon>Methanobacteriati</taxon>
        <taxon>Methanobacteriota</taxon>
        <taxon>Stenosarchaea group</taxon>
        <taxon>Halobacteria</taxon>
        <taxon>Halobacteriales</taxon>
        <taxon>Haloferacaceae</taxon>
        <taxon>Halohasta</taxon>
    </lineage>
</organism>
<dbReference type="Proteomes" id="UP001597052">
    <property type="component" value="Unassembled WGS sequence"/>
</dbReference>
<protein>
    <submittedName>
        <fullName evidence="1">Uncharacterized protein</fullName>
    </submittedName>
</protein>
<evidence type="ECO:0000313" key="1">
    <source>
        <dbReference type="EMBL" id="MFD1642265.1"/>
    </source>
</evidence>
<name>A0ABD6D8Y4_9EURY</name>
<accession>A0ABD6D8Y4</accession>